<dbReference type="EMBL" id="MU150240">
    <property type="protein sequence ID" value="KAF9466784.1"/>
    <property type="molecule type" value="Genomic_DNA"/>
</dbReference>
<name>A0A9P5YDR6_9AGAR</name>
<accession>A0A9P5YDR6</accession>
<comment type="caution">
    <text evidence="2">The sequence shown here is derived from an EMBL/GenBank/DDBJ whole genome shotgun (WGS) entry which is preliminary data.</text>
</comment>
<evidence type="ECO:0000313" key="2">
    <source>
        <dbReference type="EMBL" id="KAF9466784.1"/>
    </source>
</evidence>
<protein>
    <submittedName>
        <fullName evidence="2">Uncharacterized protein</fullName>
    </submittedName>
</protein>
<keyword evidence="3" id="KW-1185">Reference proteome</keyword>
<dbReference type="OrthoDB" id="3240925at2759"/>
<gene>
    <name evidence="2" type="ORF">BDZ94DRAFT_1250768</name>
</gene>
<evidence type="ECO:0000256" key="1">
    <source>
        <dbReference type="SAM" id="MobiDB-lite"/>
    </source>
</evidence>
<organism evidence="2 3">
    <name type="scientific">Collybia nuda</name>
    <dbReference type="NCBI Taxonomy" id="64659"/>
    <lineage>
        <taxon>Eukaryota</taxon>
        <taxon>Fungi</taxon>
        <taxon>Dikarya</taxon>
        <taxon>Basidiomycota</taxon>
        <taxon>Agaricomycotina</taxon>
        <taxon>Agaricomycetes</taxon>
        <taxon>Agaricomycetidae</taxon>
        <taxon>Agaricales</taxon>
        <taxon>Tricholomatineae</taxon>
        <taxon>Clitocybaceae</taxon>
        <taxon>Collybia</taxon>
    </lineage>
</organism>
<evidence type="ECO:0000313" key="3">
    <source>
        <dbReference type="Proteomes" id="UP000807353"/>
    </source>
</evidence>
<feature type="region of interest" description="Disordered" evidence="1">
    <location>
        <begin position="78"/>
        <end position="108"/>
    </location>
</feature>
<dbReference type="Proteomes" id="UP000807353">
    <property type="component" value="Unassembled WGS sequence"/>
</dbReference>
<reference evidence="2" key="1">
    <citation type="submission" date="2020-11" db="EMBL/GenBank/DDBJ databases">
        <authorList>
            <consortium name="DOE Joint Genome Institute"/>
            <person name="Ahrendt S."/>
            <person name="Riley R."/>
            <person name="Andreopoulos W."/>
            <person name="Labutti K."/>
            <person name="Pangilinan J."/>
            <person name="Ruiz-Duenas F.J."/>
            <person name="Barrasa J.M."/>
            <person name="Sanchez-Garcia M."/>
            <person name="Camarero S."/>
            <person name="Miyauchi S."/>
            <person name="Serrano A."/>
            <person name="Linde D."/>
            <person name="Babiker R."/>
            <person name="Drula E."/>
            <person name="Ayuso-Fernandez I."/>
            <person name="Pacheco R."/>
            <person name="Padilla G."/>
            <person name="Ferreira P."/>
            <person name="Barriuso J."/>
            <person name="Kellner H."/>
            <person name="Castanera R."/>
            <person name="Alfaro M."/>
            <person name="Ramirez L."/>
            <person name="Pisabarro A.G."/>
            <person name="Kuo A."/>
            <person name="Tritt A."/>
            <person name="Lipzen A."/>
            <person name="He G."/>
            <person name="Yan M."/>
            <person name="Ng V."/>
            <person name="Cullen D."/>
            <person name="Martin F."/>
            <person name="Rosso M.-N."/>
            <person name="Henrissat B."/>
            <person name="Hibbett D."/>
            <person name="Martinez A.T."/>
            <person name="Grigoriev I.V."/>
        </authorList>
    </citation>
    <scope>NUCLEOTIDE SEQUENCE</scope>
    <source>
        <strain evidence="2">CBS 247.69</strain>
    </source>
</reference>
<dbReference type="AlphaFoldDB" id="A0A9P5YDR6"/>
<proteinExistence type="predicted"/>
<sequence length="190" mass="20345">MKATRPMKRRKLMTAQTLCSSLQKTGSQSQPSKGFAIATVSPTCTSCHRSLNTAQGRPIICSRCSSPTCTICSRTCTASPLSSSVPPTPHLTRSPTPATTPPQSPRRSALTLHSANTNYGDLQRTTVAVIPNTGKRRKGIEEDYLDSGSSEQSSGDHDLVPGCGRIMCRNCCFENSQSNTTTCYDCYGGC</sequence>